<accession>A0AC58GKY2</accession>
<reference evidence="2" key="1">
    <citation type="submission" date="2025-08" db="UniProtKB">
        <authorList>
            <consortium name="RefSeq"/>
        </authorList>
    </citation>
    <scope>IDENTIFICATION</scope>
    <source>
        <strain evidence="2">Tuebingen</strain>
        <tissue evidence="2">Fibroblasts and whole tissue</tissue>
    </source>
</reference>
<evidence type="ECO:0000313" key="1">
    <source>
        <dbReference type="Proteomes" id="UP000000437"/>
    </source>
</evidence>
<name>A0AC58GKY2_DANRE</name>
<organism evidence="1 2">
    <name type="scientific">Danio rerio</name>
    <name type="common">Zebrafish</name>
    <name type="synonym">Brachydanio rerio</name>
    <dbReference type="NCBI Taxonomy" id="7955"/>
    <lineage>
        <taxon>Eukaryota</taxon>
        <taxon>Metazoa</taxon>
        <taxon>Chordata</taxon>
        <taxon>Craniata</taxon>
        <taxon>Vertebrata</taxon>
        <taxon>Euteleostomi</taxon>
        <taxon>Actinopterygii</taxon>
        <taxon>Neopterygii</taxon>
        <taxon>Teleostei</taxon>
        <taxon>Ostariophysi</taxon>
        <taxon>Cypriniformes</taxon>
        <taxon>Danionidae</taxon>
        <taxon>Danioninae</taxon>
        <taxon>Danio</taxon>
    </lineage>
</organism>
<keyword evidence="1" id="KW-1185">Reference proteome</keyword>
<sequence>MSWTEAFRSISRLFSRSRPADSADSERQAEADGSTCTCSVPEDGADQTPGKAAAQCSGSTGGHEGVSAAPRAPTAPPAHTLPLQTSRTAHTHTLSSTVEPPGGRSQRTHTQSAEDGSEAIDINAKELLEEKRRYDLSCPPVVTYGTYRGLREARKPKKKHSIELHSPICEGDEPAHPEQTCCFTVNTMSTDLQESPSVLNQSSPPWTQQMEDVLLTQGVLLAQDPTVESPALPHPTYSNWSITCVEMEPVYTLPQAEPRPPKHLVYTQQEHLDLNAAPETQSNTQSASNTHRPHTAHTPEPEQNSAEVCVVADRTDDRQESDPEPVERQAGVEEQLLREESRLMVDGILASALSALQEMEDSERGVLLTVELTSESGLMEDNRAADAELQCGVDPSGRTASDVLEPPAGALGDCSRSLPSSGYESIAGSDSDIRGFVCAASEVCSAPAAVSSQSQNPARVDYSCEGKSADPAEIRSVHSPASSEESLFQEKHAADVCVCTDSSVNTSQDTATEHVLSNNCGHSPHGAAISADQERLQQSQSLSDSDSHSFTSDSGVVSELRAPAVHSHESMEPEAPYSGEQELCYSQAAADLSVLLSGTEPQCSAVQPGSPPWVSVRAVCYSITDDQSPSPEEHLNPADAGMCVSALDSLNASIRSAAVPLFLDPDLQPDGGFSIISEEDEGDVVFVNDLGALHSPSARRAKAYPFCLSPIYEEECVREEAPGPQEPQEEQRSVEQPAAAILSLLQSVSEKLQSSMDRGSGETWRMEHCTRSPQDHQEDVRVLLNHHIHQEDTEALLSHQLCQEDTGAPLILQVLPEPIADPSDDHSTDREQQEPDADVGKSANTPFYQYMKSGLMPSADDHTTAAVHPSIANTGVTRENRVLGKINPRPAAVLIYDGGGERRRICRDVEDTRTELTARGATLHALRGCWLLYEDWCYQGLCVLLEEGQSVRISAVVQQDLKGSRCAGRTDAVGRVGSVRTLLKDESAPDLHLHLSSSQCLRLCSSAELTEQQGPVCLSDICVRSGCWLVYELSGASAVLEAGGRVTPVLRDSSLSRIRSLRPLKLGGPRVTRPLDPEVLLFARPLLEGQCRAVLEHRACLEELEAPGSLRVTAGIWVVFSAAGFRGHQCVLEEGDYSDCTRLFSRTDLSIRSLRFLNTDFLEPSVCVKICGQELEVCVEMPDMQDVESICVKSGVWVAFSESNFSGEQCVLEKGRYTGQLQWGDRWSSPRSLRPIHREVCETEEPQFLIRLYTELQYGGEGREFISAAADCGAAHLLSLRVIRGSWLLFDDYGFSGNQYILSEGLYPDLTSCGCPATAIRSLQPIPHSFSEPCVSVFSLSGFEGLQETWRSAVENTHFISQSVRVTGGQWVAYEFPLFRGRQVLLGPGECAEWAELSSWGTLGSIRPLQQPRGYLQLRNRALGLVLTTEDLPDGSLPAKLLLRPAERSLHTQRWILRDGLLKNTKQMGCLSVIGAKACAGAPVALWEEHGRTNQRWSITEDGHIHTHLDHSLVLDLTGEGQRLVLSPAEDQCSSQTWDIHLL</sequence>
<dbReference type="Proteomes" id="UP000000437">
    <property type="component" value="Chromosome 10"/>
</dbReference>
<proteinExistence type="predicted"/>
<protein>
    <submittedName>
        <fullName evidence="2">Beta/gamma crystallin domain-containing protein 3 isoform X1</fullName>
    </submittedName>
</protein>
<evidence type="ECO:0000313" key="2">
    <source>
        <dbReference type="RefSeq" id="XP_073770380.1"/>
    </source>
</evidence>
<dbReference type="RefSeq" id="XP_073770380.1">
    <property type="nucleotide sequence ID" value="XM_073914279.1"/>
</dbReference>
<gene>
    <name evidence="2" type="primary">LOC101882057</name>
</gene>